<dbReference type="AlphaFoldDB" id="A0A7W0C8F2"/>
<keyword evidence="2" id="KW-1185">Reference proteome</keyword>
<gene>
    <name evidence="1" type="ORF">HNR65_001425</name>
</gene>
<reference evidence="1 2" key="1">
    <citation type="submission" date="2020-07" db="EMBL/GenBank/DDBJ databases">
        <title>Genomic Encyclopedia of Type Strains, Phase IV (KMG-IV): sequencing the most valuable type-strain genomes for metagenomic binning, comparative biology and taxonomic classification.</title>
        <authorList>
            <person name="Goeker M."/>
        </authorList>
    </citation>
    <scope>NUCLEOTIDE SEQUENCE [LARGE SCALE GENOMIC DNA]</scope>
    <source>
        <strain evidence="1 2">DSM 17721</strain>
    </source>
</reference>
<sequence>MAPQKVQYLRYARFLRISRTDQYAAFFEIAQALILNFLQRHLKIDFLRARQCSGEKNAEKNGFSGRSGDFGDCFCSRAGIV</sequence>
<accession>A0A7W0C8F2</accession>
<dbReference type="Proteomes" id="UP000525298">
    <property type="component" value="Unassembled WGS sequence"/>
</dbReference>
<comment type="caution">
    <text evidence="1">The sequence shown here is derived from an EMBL/GenBank/DDBJ whole genome shotgun (WGS) entry which is preliminary data.</text>
</comment>
<protein>
    <submittedName>
        <fullName evidence="1">Uncharacterized protein</fullName>
    </submittedName>
</protein>
<organism evidence="1 2">
    <name type="scientific">Desulfosalsimonas propionicica</name>
    <dbReference type="NCBI Taxonomy" id="332175"/>
    <lineage>
        <taxon>Bacteria</taxon>
        <taxon>Pseudomonadati</taxon>
        <taxon>Thermodesulfobacteriota</taxon>
        <taxon>Desulfobacteria</taxon>
        <taxon>Desulfobacterales</taxon>
        <taxon>Desulfosalsimonadaceae</taxon>
        <taxon>Desulfosalsimonas</taxon>
    </lineage>
</organism>
<name>A0A7W0C8F2_9BACT</name>
<evidence type="ECO:0000313" key="1">
    <source>
        <dbReference type="EMBL" id="MBA2881099.1"/>
    </source>
</evidence>
<dbReference type="EMBL" id="JACDUS010000003">
    <property type="protein sequence ID" value="MBA2881099.1"/>
    <property type="molecule type" value="Genomic_DNA"/>
</dbReference>
<dbReference type="RefSeq" id="WP_181550754.1">
    <property type="nucleotide sequence ID" value="NZ_JACDUS010000003.1"/>
</dbReference>
<evidence type="ECO:0000313" key="2">
    <source>
        <dbReference type="Proteomes" id="UP000525298"/>
    </source>
</evidence>
<proteinExistence type="predicted"/>